<feature type="active site" description="Charge relay system" evidence="5 6">
    <location>
        <position position="880"/>
    </location>
</feature>
<evidence type="ECO:0000256" key="5">
    <source>
        <dbReference type="PIRSR" id="PIRSR615500-1"/>
    </source>
</evidence>
<evidence type="ECO:0000259" key="9">
    <source>
        <dbReference type="Pfam" id="PF02225"/>
    </source>
</evidence>
<protein>
    <recommendedName>
        <fullName evidence="12">Peptidase S8/S53 domain-containing protein</fullName>
    </recommendedName>
</protein>
<evidence type="ECO:0000313" key="10">
    <source>
        <dbReference type="EMBL" id="KXZ46202.1"/>
    </source>
</evidence>
<feature type="active site" description="Charge relay system" evidence="5 6">
    <location>
        <position position="528"/>
    </location>
</feature>
<dbReference type="PRINTS" id="PR00723">
    <property type="entry name" value="SUBTILISIN"/>
</dbReference>
<feature type="domain" description="Peptidase S8/S53" evidence="8">
    <location>
        <begin position="457"/>
        <end position="897"/>
    </location>
</feature>
<keyword evidence="2 6" id="KW-0645">Protease</keyword>
<organism evidence="10 11">
    <name type="scientific">Gonium pectorale</name>
    <name type="common">Green alga</name>
    <dbReference type="NCBI Taxonomy" id="33097"/>
    <lineage>
        <taxon>Eukaryota</taxon>
        <taxon>Viridiplantae</taxon>
        <taxon>Chlorophyta</taxon>
        <taxon>core chlorophytes</taxon>
        <taxon>Chlorophyceae</taxon>
        <taxon>CS clade</taxon>
        <taxon>Chlamydomonadales</taxon>
        <taxon>Volvocaceae</taxon>
        <taxon>Gonium</taxon>
    </lineage>
</organism>
<evidence type="ECO:0008006" key="12">
    <source>
        <dbReference type="Google" id="ProtNLM"/>
    </source>
</evidence>
<dbReference type="Pfam" id="PF00082">
    <property type="entry name" value="Peptidase_S8"/>
    <property type="match status" value="1"/>
</dbReference>
<dbReference type="InterPro" id="IPR034058">
    <property type="entry name" value="TagA/B/C/D_pept_dom"/>
</dbReference>
<dbReference type="InterPro" id="IPR000209">
    <property type="entry name" value="Peptidase_S8/S53_dom"/>
</dbReference>
<dbReference type="InterPro" id="IPR015500">
    <property type="entry name" value="Peptidase_S8_subtilisin-rel"/>
</dbReference>
<proteinExistence type="inferred from homology"/>
<feature type="active site" description="Charge relay system" evidence="5 6">
    <location>
        <position position="466"/>
    </location>
</feature>
<comment type="caution">
    <text evidence="10">The sequence shown here is derived from an EMBL/GenBank/DDBJ whole genome shotgun (WGS) entry which is preliminary data.</text>
</comment>
<feature type="region of interest" description="Disordered" evidence="7">
    <location>
        <begin position="58"/>
        <end position="94"/>
    </location>
</feature>
<dbReference type="PROSITE" id="PS00138">
    <property type="entry name" value="SUBTILASE_SER"/>
    <property type="match status" value="1"/>
</dbReference>
<dbReference type="Gene3D" id="3.50.30.30">
    <property type="match status" value="1"/>
</dbReference>
<evidence type="ECO:0000256" key="1">
    <source>
        <dbReference type="ARBA" id="ARBA00011073"/>
    </source>
</evidence>
<dbReference type="AlphaFoldDB" id="A0A150G8M7"/>
<dbReference type="PANTHER" id="PTHR43399:SF4">
    <property type="entry name" value="CELL WALL-ASSOCIATED PROTEASE"/>
    <property type="match status" value="1"/>
</dbReference>
<evidence type="ECO:0000256" key="3">
    <source>
        <dbReference type="ARBA" id="ARBA00022801"/>
    </source>
</evidence>
<evidence type="ECO:0000259" key="8">
    <source>
        <dbReference type="Pfam" id="PF00082"/>
    </source>
</evidence>
<dbReference type="CDD" id="cd04842">
    <property type="entry name" value="Peptidases_S8_Kp43_protease"/>
    <property type="match status" value="1"/>
</dbReference>
<dbReference type="GO" id="GO:0006508">
    <property type="term" value="P:proteolysis"/>
    <property type="evidence" value="ECO:0007669"/>
    <property type="project" value="UniProtKB-KW"/>
</dbReference>
<dbReference type="InterPro" id="IPR036852">
    <property type="entry name" value="Peptidase_S8/S53_dom_sf"/>
</dbReference>
<name>A0A150G8M7_GONPE</name>
<dbReference type="InterPro" id="IPR051048">
    <property type="entry name" value="Peptidase_S8/S53_subtilisin"/>
</dbReference>
<feature type="region of interest" description="Disordered" evidence="7">
    <location>
        <begin position="159"/>
        <end position="188"/>
    </location>
</feature>
<keyword evidence="11" id="KW-1185">Reference proteome</keyword>
<comment type="similarity">
    <text evidence="1 6">Belongs to the peptidase S8 family.</text>
</comment>
<feature type="region of interest" description="Disordered" evidence="7">
    <location>
        <begin position="1141"/>
        <end position="1160"/>
    </location>
</feature>
<dbReference type="Proteomes" id="UP000075714">
    <property type="component" value="Unassembled WGS sequence"/>
</dbReference>
<dbReference type="STRING" id="33097.A0A150G8M7"/>
<dbReference type="InterPro" id="IPR023828">
    <property type="entry name" value="Peptidase_S8_Ser-AS"/>
</dbReference>
<evidence type="ECO:0000256" key="7">
    <source>
        <dbReference type="SAM" id="MobiDB-lite"/>
    </source>
</evidence>
<feature type="domain" description="PA" evidence="9">
    <location>
        <begin position="724"/>
        <end position="806"/>
    </location>
</feature>
<feature type="compositionally biased region" description="Low complexity" evidence="7">
    <location>
        <begin position="172"/>
        <end position="184"/>
    </location>
</feature>
<dbReference type="InterPro" id="IPR008979">
    <property type="entry name" value="Galactose-bd-like_sf"/>
</dbReference>
<accession>A0A150G8M7</accession>
<keyword evidence="3 6" id="KW-0378">Hydrolase</keyword>
<dbReference type="OrthoDB" id="534383at2759"/>
<dbReference type="Gene3D" id="2.60.120.380">
    <property type="match status" value="1"/>
</dbReference>
<evidence type="ECO:0000256" key="2">
    <source>
        <dbReference type="ARBA" id="ARBA00022670"/>
    </source>
</evidence>
<reference evidence="11" key="1">
    <citation type="journal article" date="2016" name="Nat. Commun.">
        <title>The Gonium pectorale genome demonstrates co-option of cell cycle regulation during the evolution of multicellularity.</title>
        <authorList>
            <person name="Hanschen E.R."/>
            <person name="Marriage T.N."/>
            <person name="Ferris P.J."/>
            <person name="Hamaji T."/>
            <person name="Toyoda A."/>
            <person name="Fujiyama A."/>
            <person name="Neme R."/>
            <person name="Noguchi H."/>
            <person name="Minakuchi Y."/>
            <person name="Suzuki M."/>
            <person name="Kawai-Toyooka H."/>
            <person name="Smith D.R."/>
            <person name="Sparks H."/>
            <person name="Anderson J."/>
            <person name="Bakaric R."/>
            <person name="Luria V."/>
            <person name="Karger A."/>
            <person name="Kirschner M.W."/>
            <person name="Durand P.M."/>
            <person name="Michod R.E."/>
            <person name="Nozaki H."/>
            <person name="Olson B.J."/>
        </authorList>
    </citation>
    <scope>NUCLEOTIDE SEQUENCE [LARGE SCALE GENOMIC DNA]</scope>
    <source>
        <strain evidence="11">NIES-2863</strain>
    </source>
</reference>
<evidence type="ECO:0000256" key="6">
    <source>
        <dbReference type="PROSITE-ProRule" id="PRU01240"/>
    </source>
</evidence>
<dbReference type="SUPFAM" id="SSF52743">
    <property type="entry name" value="Subtilisin-like"/>
    <property type="match status" value="1"/>
</dbReference>
<feature type="region of interest" description="Disordered" evidence="7">
    <location>
        <begin position="206"/>
        <end position="232"/>
    </location>
</feature>
<dbReference type="InterPro" id="IPR046450">
    <property type="entry name" value="PA_dom_sf"/>
</dbReference>
<gene>
    <name evidence="10" type="ORF">GPECTOR_46g271</name>
</gene>
<sequence length="1186" mass="123096">MNAQNNFVIGDVSVQCRAVPPGASHPTDQLDPLAYRSAVWGDALSYRLYLVAYDPGEEAVPSSAEDSGGQGQQLQQQEKEDGPAGRRRRLSGGGGPFRDELLAALAARGVPVLSYIPDATLLVAGWPEDVEEVAEETGAELVEYGPEHRVAPEWGELLRTQAPGPTDGGATGASAASPSPAFELQQRREGRRLQLRRRALERRPVELLGGAAADGGPRSRSPGSSNRGQRLNLTDIRQAAELGVSQVRRLMSGGLAEVDDDSSVGTAAPAGGSVPLLARMSVFDPRVVPGGAGLEAARRRRQLAEGQEVAPPLYELRADLVPGLPREALVAAEKEWPEALAEAAKAAKARRIGWSAACLPLVVASAGERGESGGKCSGGCRLRVFLCDKDLSAGVAWLAAQPVVRWVAPRLRARLRNTFSTILVQAGDLTLAQYRNPIGPPSQEASRRPYRAAGLDGSGEVVGLGDTGIDLDSCYFADPRVNATSYRTLLTGYPPRYRPTDHRKIAQYYMVPGAVLGDDPVAEQSDGHGTHTSGTVAGAMLSGSDPYGPYSTDAATGAAPRAKLSMVDVNIPPAPYSFDDSTFNPPTPLETEYLPLHTAVGAAITSDSWGTDINVYEEYAQSFDTFLWRNPDVISFVAAGNNGTDALTPGGTIGTPATAKSPVAVGMGFKYPDPLGLGYGMLVLRGYKPWADEFEWSLTMTPVESYRRLGLRDVLPEDAEISMVVAQPADACSPLTNKPSDIRGAVVLVRRGTCTYVAKAQAVAAAGGGAVVFANNVPVMVSEAPEMPRSVRLPVSIISQGLGDWLIGNASAGLELTISNEIVPVNTDSVHPSSSYGPMADGRIKPDIVVPGTDTTSAGAYGGVAGGACSSRQRNMTGTSMASPQAAGHAALIRQYLREGYYPTGNPNDTTSAPFLPSGMLLKGGIALGLGVTLGPGPDGFQGWGRLSLSGALPLPGFTDPRVSLQLADRGELVETGQEVSLAGISATGTGPVTVVLTWYDYPADINSDKQLVNDLDLIVRYSTAGVTSEGRVVLGNNAEGAASPAPDRVDTVERVVLSAPPAGAAINVTVRAARIASSLLSVPDARLPQRFAVAVAAAIPAETALAAAKPAASLAQAAFATAQPAFANAVASIATATTAKPAATKPAATKPAATKPAATKPAATKPAAACCQAAVTAAQSTTSLT</sequence>
<dbReference type="SUPFAM" id="SSF52025">
    <property type="entry name" value="PA domain"/>
    <property type="match status" value="1"/>
</dbReference>
<dbReference type="PANTHER" id="PTHR43399">
    <property type="entry name" value="SUBTILISIN-RELATED"/>
    <property type="match status" value="1"/>
</dbReference>
<dbReference type="EMBL" id="LSYV01000047">
    <property type="protein sequence ID" value="KXZ46202.1"/>
    <property type="molecule type" value="Genomic_DNA"/>
</dbReference>
<dbReference type="Pfam" id="PF02225">
    <property type="entry name" value="PA"/>
    <property type="match status" value="1"/>
</dbReference>
<feature type="compositionally biased region" description="Low complexity" evidence="7">
    <location>
        <begin position="215"/>
        <end position="230"/>
    </location>
</feature>
<dbReference type="Gene3D" id="3.40.50.200">
    <property type="entry name" value="Peptidase S8/S53 domain"/>
    <property type="match status" value="1"/>
</dbReference>
<dbReference type="SUPFAM" id="SSF49785">
    <property type="entry name" value="Galactose-binding domain-like"/>
    <property type="match status" value="1"/>
</dbReference>
<keyword evidence="4 6" id="KW-0720">Serine protease</keyword>
<dbReference type="PROSITE" id="PS51892">
    <property type="entry name" value="SUBTILASE"/>
    <property type="match status" value="1"/>
</dbReference>
<dbReference type="GO" id="GO:0004252">
    <property type="term" value="F:serine-type endopeptidase activity"/>
    <property type="evidence" value="ECO:0007669"/>
    <property type="project" value="UniProtKB-UniRule"/>
</dbReference>
<dbReference type="InterPro" id="IPR003137">
    <property type="entry name" value="PA_domain"/>
</dbReference>
<evidence type="ECO:0000256" key="4">
    <source>
        <dbReference type="ARBA" id="ARBA00022825"/>
    </source>
</evidence>
<evidence type="ECO:0000313" key="11">
    <source>
        <dbReference type="Proteomes" id="UP000075714"/>
    </source>
</evidence>